<dbReference type="SUPFAM" id="SSF53335">
    <property type="entry name" value="S-adenosyl-L-methionine-dependent methyltransferases"/>
    <property type="match status" value="1"/>
</dbReference>
<dbReference type="PANTHER" id="PTHR42912">
    <property type="entry name" value="METHYLTRANSFERASE"/>
    <property type="match status" value="1"/>
</dbReference>
<evidence type="ECO:0000259" key="1">
    <source>
        <dbReference type="Pfam" id="PF08241"/>
    </source>
</evidence>
<gene>
    <name evidence="2" type="ORF">PSQ90_06385</name>
</gene>
<protein>
    <submittedName>
        <fullName evidence="2">Class I SAM-dependent methyltransferase</fullName>
    </submittedName>
</protein>
<dbReference type="CDD" id="cd02440">
    <property type="entry name" value="AdoMet_MTases"/>
    <property type="match status" value="1"/>
</dbReference>
<accession>A0ABY7Z1G9</accession>
<reference evidence="2 3" key="1">
    <citation type="submission" date="2023-02" db="EMBL/GenBank/DDBJ databases">
        <title>Devosia chondri sp. nov., isolated from the phycosphere of marine algae.</title>
        <authorList>
            <person name="Kim J.M."/>
            <person name="Lee J.K."/>
            <person name="Choi B.J."/>
            <person name="Bayburt H."/>
            <person name="Jeon C.O."/>
        </authorList>
    </citation>
    <scope>NUCLEOTIDE SEQUENCE [LARGE SCALE GENOMIC DNA]</scope>
    <source>
        <strain evidence="2 3">G2-5</strain>
    </source>
</reference>
<dbReference type="InterPro" id="IPR029063">
    <property type="entry name" value="SAM-dependent_MTases_sf"/>
</dbReference>
<dbReference type="GO" id="GO:0008168">
    <property type="term" value="F:methyltransferase activity"/>
    <property type="evidence" value="ECO:0007669"/>
    <property type="project" value="UniProtKB-KW"/>
</dbReference>
<proteinExistence type="predicted"/>
<keyword evidence="2" id="KW-0489">Methyltransferase</keyword>
<dbReference type="Proteomes" id="UP001222118">
    <property type="component" value="Chromosome"/>
</dbReference>
<dbReference type="InterPro" id="IPR050508">
    <property type="entry name" value="Methyltransf_Superfamily"/>
</dbReference>
<organism evidence="2 3">
    <name type="scientific">Devosia rhodophyticola</name>
    <dbReference type="NCBI Taxonomy" id="3026423"/>
    <lineage>
        <taxon>Bacteria</taxon>
        <taxon>Pseudomonadati</taxon>
        <taxon>Pseudomonadota</taxon>
        <taxon>Alphaproteobacteria</taxon>
        <taxon>Hyphomicrobiales</taxon>
        <taxon>Devosiaceae</taxon>
        <taxon>Devosia</taxon>
    </lineage>
</organism>
<name>A0ABY7Z1G9_9HYPH</name>
<sequence length="272" mass="29527">MANDAKSNWILDQDGMKEQYRDAARLARRANIFQYGTAPIGWFDWVALHAHLPDGANVLEVGCGPGWLWTAKPMPEGLSLTLTDQSEGMVSEALARVRALDRFPTVKGRTADVAALPFPDNSFDVVLACHMLYHVPDPQGALDEMIRVLRPGGTILVTTNSEDNMSEMYSLAHAAWGGLAVDPSGESFGMKAATDAMKARLKEVEVEISSDMLKVTDAEAIVGSLTSYPPGDRASQAQLATLRAMIIKRMAENDGIFTIAKRSGLIRGHKAQ</sequence>
<dbReference type="Pfam" id="PF08241">
    <property type="entry name" value="Methyltransf_11"/>
    <property type="match status" value="1"/>
</dbReference>
<dbReference type="InterPro" id="IPR013216">
    <property type="entry name" value="Methyltransf_11"/>
</dbReference>
<keyword evidence="3" id="KW-1185">Reference proteome</keyword>
<feature type="domain" description="Methyltransferase type 11" evidence="1">
    <location>
        <begin position="59"/>
        <end position="156"/>
    </location>
</feature>
<dbReference type="GO" id="GO:0032259">
    <property type="term" value="P:methylation"/>
    <property type="evidence" value="ECO:0007669"/>
    <property type="project" value="UniProtKB-KW"/>
</dbReference>
<evidence type="ECO:0000313" key="3">
    <source>
        <dbReference type="Proteomes" id="UP001222118"/>
    </source>
</evidence>
<evidence type="ECO:0000313" key="2">
    <source>
        <dbReference type="EMBL" id="WDR07060.1"/>
    </source>
</evidence>
<dbReference type="EMBL" id="CP118247">
    <property type="protein sequence ID" value="WDR07060.1"/>
    <property type="molecule type" value="Genomic_DNA"/>
</dbReference>
<dbReference type="Gene3D" id="3.40.50.150">
    <property type="entry name" value="Vaccinia Virus protein VP39"/>
    <property type="match status" value="1"/>
</dbReference>
<keyword evidence="2" id="KW-0808">Transferase</keyword>
<dbReference type="RefSeq" id="WP_282212573.1">
    <property type="nucleotide sequence ID" value="NZ_CP118247.1"/>
</dbReference>